<dbReference type="EMBL" id="CP003379">
    <property type="protein sequence ID" value="AFL89646.1"/>
    <property type="molecule type" value="Genomic_DNA"/>
</dbReference>
<evidence type="ECO:0000259" key="1">
    <source>
        <dbReference type="Pfam" id="PF01850"/>
    </source>
</evidence>
<dbReference type="Pfam" id="PF01850">
    <property type="entry name" value="PIN"/>
    <property type="match status" value="1"/>
</dbReference>
<dbReference type="STRING" id="926566.Terro_3431"/>
<dbReference type="SUPFAM" id="SSF88723">
    <property type="entry name" value="PIN domain-like"/>
    <property type="match status" value="1"/>
</dbReference>
<dbReference type="KEGG" id="trs:Terro_3431"/>
<feature type="domain" description="PIN" evidence="1">
    <location>
        <begin position="7"/>
        <end position="138"/>
    </location>
</feature>
<evidence type="ECO:0000313" key="3">
    <source>
        <dbReference type="Proteomes" id="UP000006056"/>
    </source>
</evidence>
<dbReference type="InterPro" id="IPR002716">
    <property type="entry name" value="PIN_dom"/>
</dbReference>
<dbReference type="Proteomes" id="UP000006056">
    <property type="component" value="Chromosome"/>
</dbReference>
<evidence type="ECO:0000313" key="2">
    <source>
        <dbReference type="EMBL" id="AFL89646.1"/>
    </source>
</evidence>
<dbReference type="InterPro" id="IPR029060">
    <property type="entry name" value="PIN-like_dom_sf"/>
</dbReference>
<dbReference type="AlphaFoldDB" id="I3ZK78"/>
<gene>
    <name evidence="2" type="ordered locus">Terro_3431</name>
</gene>
<dbReference type="RefSeq" id="WP_014786907.1">
    <property type="nucleotide sequence ID" value="NC_018014.1"/>
</dbReference>
<accession>I3ZK78</accession>
<proteinExistence type="predicted"/>
<protein>
    <submittedName>
        <fullName evidence="2">Putative nucleic acid-binding protein, contains PIN domain</fullName>
    </submittedName>
</protein>
<dbReference type="Gene3D" id="3.40.50.1010">
    <property type="entry name" value="5'-nuclease"/>
    <property type="match status" value="1"/>
</dbReference>
<dbReference type="HOGENOM" id="CLU_146668_3_0_0"/>
<sequence length="153" mass="17072">MASFLALDTNVLLALSETSNPKHEVATLLFLHLATSEKICCFTAQNIREFWSVCTKPLLNNGFNLSTDDTASLVFEIERSLTLLADDQRAYDLWIRLATQHKVRGAQVHDTYLAATLAAHNVSTLATWNTRDFKRFEFLTCLTPEPILAGALA</sequence>
<keyword evidence="3" id="KW-1185">Reference proteome</keyword>
<reference evidence="2 3" key="1">
    <citation type="submission" date="2012-06" db="EMBL/GenBank/DDBJ databases">
        <title>Complete genome of Terriglobus roseus DSM 18391.</title>
        <authorList>
            <consortium name="US DOE Joint Genome Institute (JGI-PGF)"/>
            <person name="Lucas S."/>
            <person name="Copeland A."/>
            <person name="Lapidus A."/>
            <person name="Glavina del Rio T."/>
            <person name="Dalin E."/>
            <person name="Tice H."/>
            <person name="Bruce D."/>
            <person name="Goodwin L."/>
            <person name="Pitluck S."/>
            <person name="Peters L."/>
            <person name="Mikhailova N."/>
            <person name="Munk A.C.C."/>
            <person name="Kyrpides N."/>
            <person name="Mavromatis K."/>
            <person name="Ivanova N."/>
            <person name="Brettin T."/>
            <person name="Detter J.C."/>
            <person name="Han C."/>
            <person name="Larimer F."/>
            <person name="Land M."/>
            <person name="Hauser L."/>
            <person name="Markowitz V."/>
            <person name="Cheng J.-F."/>
            <person name="Hugenholtz P."/>
            <person name="Woyke T."/>
            <person name="Wu D."/>
            <person name="Brambilla E."/>
            <person name="Klenk H.-P."/>
            <person name="Eisen J.A."/>
        </authorList>
    </citation>
    <scope>NUCLEOTIDE SEQUENCE [LARGE SCALE GENOMIC DNA]</scope>
    <source>
        <strain evidence="3">DSM 18391 / NRRL B-41598 / KBS 63</strain>
    </source>
</reference>
<dbReference type="eggNOG" id="COG1848">
    <property type="taxonomic scope" value="Bacteria"/>
</dbReference>
<dbReference type="OrthoDB" id="7062868at2"/>
<name>I3ZK78_TERRK</name>
<organism evidence="2 3">
    <name type="scientific">Terriglobus roseus (strain DSM 18391 / NRRL B-41598 / KBS 63)</name>
    <dbReference type="NCBI Taxonomy" id="926566"/>
    <lineage>
        <taxon>Bacteria</taxon>
        <taxon>Pseudomonadati</taxon>
        <taxon>Acidobacteriota</taxon>
        <taxon>Terriglobia</taxon>
        <taxon>Terriglobales</taxon>
        <taxon>Acidobacteriaceae</taxon>
        <taxon>Terriglobus</taxon>
    </lineage>
</organism>